<gene>
    <name evidence="11" type="primary">NDUFA2</name>
    <name evidence="11" type="ORF">GGI15_000765</name>
</gene>
<reference evidence="11" key="1">
    <citation type="submission" date="2022-07" db="EMBL/GenBank/DDBJ databases">
        <title>Phylogenomic reconstructions and comparative analyses of Kickxellomycotina fungi.</title>
        <authorList>
            <person name="Reynolds N.K."/>
            <person name="Stajich J.E."/>
            <person name="Barry K."/>
            <person name="Grigoriev I.V."/>
            <person name="Crous P."/>
            <person name="Smith M.E."/>
        </authorList>
    </citation>
    <scope>NUCLEOTIDE SEQUENCE</scope>
    <source>
        <strain evidence="11">BCRC 34489</strain>
    </source>
</reference>
<evidence type="ECO:0000256" key="4">
    <source>
        <dbReference type="ARBA" id="ARBA00022448"/>
    </source>
</evidence>
<dbReference type="GO" id="GO:0005743">
    <property type="term" value="C:mitochondrial inner membrane"/>
    <property type="evidence" value="ECO:0007669"/>
    <property type="project" value="UniProtKB-SubCell"/>
</dbReference>
<evidence type="ECO:0000256" key="1">
    <source>
        <dbReference type="ARBA" id="ARBA00003195"/>
    </source>
</evidence>
<dbReference type="PANTHER" id="PTHR12878">
    <property type="entry name" value="NADH-UBIQUINONE OXIDOREDUCTASE B8 SUBUNIT"/>
    <property type="match status" value="1"/>
</dbReference>
<dbReference type="Pfam" id="PF05047">
    <property type="entry name" value="L51_S25_CI-B8"/>
    <property type="match status" value="1"/>
</dbReference>
<keyword evidence="6" id="KW-0999">Mitochondrion inner membrane</keyword>
<dbReference type="SUPFAM" id="SSF52833">
    <property type="entry name" value="Thioredoxin-like"/>
    <property type="match status" value="1"/>
</dbReference>
<evidence type="ECO:0000256" key="6">
    <source>
        <dbReference type="ARBA" id="ARBA00022792"/>
    </source>
</evidence>
<protein>
    <submittedName>
        <fullName evidence="11">Ndufa2, NADH:ubiquinone oxidoreductase 10.5kD subunit</fullName>
    </submittedName>
</protein>
<dbReference type="PIRSF" id="PIRSF005822">
    <property type="entry name" value="NDUA2"/>
    <property type="match status" value="1"/>
</dbReference>
<dbReference type="InterPro" id="IPR036249">
    <property type="entry name" value="Thioredoxin-like_sf"/>
</dbReference>
<keyword evidence="7" id="KW-0249">Electron transport</keyword>
<comment type="subcellular location">
    <subcellularLocation>
        <location evidence="2">Mitochondrion inner membrane</location>
        <topology evidence="2">Peripheral membrane protein</topology>
        <orientation evidence="2">Matrix side</orientation>
    </subcellularLocation>
</comment>
<organism evidence="11 12">
    <name type="scientific">Coemansia interrupta</name>
    <dbReference type="NCBI Taxonomy" id="1126814"/>
    <lineage>
        <taxon>Eukaryota</taxon>
        <taxon>Fungi</taxon>
        <taxon>Fungi incertae sedis</taxon>
        <taxon>Zoopagomycota</taxon>
        <taxon>Kickxellomycotina</taxon>
        <taxon>Kickxellomycetes</taxon>
        <taxon>Kickxellales</taxon>
        <taxon>Kickxellaceae</taxon>
        <taxon>Coemansia</taxon>
    </lineage>
</organism>
<comment type="caution">
    <text evidence="11">The sequence shown here is derived from an EMBL/GenBank/DDBJ whole genome shotgun (WGS) entry which is preliminary data.</text>
</comment>
<comment type="similarity">
    <text evidence="3">Belongs to the complex I NDUFA2 subunit family.</text>
</comment>
<dbReference type="OrthoDB" id="10250268at2759"/>
<dbReference type="EMBL" id="JANBUM010000024">
    <property type="protein sequence ID" value="KAJ2787400.1"/>
    <property type="molecule type" value="Genomic_DNA"/>
</dbReference>
<evidence type="ECO:0000313" key="12">
    <source>
        <dbReference type="Proteomes" id="UP001140172"/>
    </source>
</evidence>
<dbReference type="InterPro" id="IPR016464">
    <property type="entry name" value="NADH_Ub_cplx-1_asu_su-2"/>
</dbReference>
<accession>A0A9W8HL49</accession>
<feature type="domain" description="Ribosomal protein/NADH dehydrogenase" evidence="10">
    <location>
        <begin position="23"/>
        <end position="96"/>
    </location>
</feature>
<comment type="function">
    <text evidence="1">Accessory subunit of the mitochondrial membrane respiratory chain NADH dehydrogenase (Complex I), that is believed not to be involved in catalysis. Complex I functions in the transfer of electrons from NADH to the respiratory chain. The immediate electron acceptor for the enzyme is believed to be ubiquinone.</text>
</comment>
<dbReference type="PANTHER" id="PTHR12878:SF0">
    <property type="entry name" value="NADH DEHYDROGENASE [UBIQUINONE] 1 ALPHA SUBCOMPLEX SUBUNIT 2"/>
    <property type="match status" value="1"/>
</dbReference>
<keyword evidence="8" id="KW-0496">Mitochondrion</keyword>
<evidence type="ECO:0000256" key="7">
    <source>
        <dbReference type="ARBA" id="ARBA00022982"/>
    </source>
</evidence>
<evidence type="ECO:0000256" key="3">
    <source>
        <dbReference type="ARBA" id="ARBA00008939"/>
    </source>
</evidence>
<proteinExistence type="inferred from homology"/>
<keyword evidence="4" id="KW-0813">Transport</keyword>
<evidence type="ECO:0000259" key="10">
    <source>
        <dbReference type="SMART" id="SM00916"/>
    </source>
</evidence>
<keyword evidence="9" id="KW-0472">Membrane</keyword>
<evidence type="ECO:0000256" key="5">
    <source>
        <dbReference type="ARBA" id="ARBA00022660"/>
    </source>
</evidence>
<evidence type="ECO:0000256" key="9">
    <source>
        <dbReference type="ARBA" id="ARBA00023136"/>
    </source>
</evidence>
<evidence type="ECO:0000313" key="11">
    <source>
        <dbReference type="EMBL" id="KAJ2787400.1"/>
    </source>
</evidence>
<sequence length="97" mass="10580">MAARGFSTTVSKGLRELRVHMSQGSVSSKGLRDFIGQAYPGLKQAHPGLPILIREASGVDAQIIARFERGRERKIVVDDMTAGDVEQRFRALVAGDK</sequence>
<dbReference type="Proteomes" id="UP001140172">
    <property type="component" value="Unassembled WGS sequence"/>
</dbReference>
<dbReference type="SMART" id="SM00916">
    <property type="entry name" value="L51_S25_CI-B8"/>
    <property type="match status" value="1"/>
</dbReference>
<name>A0A9W8HL49_9FUNG</name>
<dbReference type="Gene3D" id="3.40.30.10">
    <property type="entry name" value="Glutaredoxin"/>
    <property type="match status" value="1"/>
</dbReference>
<evidence type="ECO:0000256" key="2">
    <source>
        <dbReference type="ARBA" id="ARBA00004443"/>
    </source>
</evidence>
<keyword evidence="12" id="KW-1185">Reference proteome</keyword>
<evidence type="ECO:0000256" key="8">
    <source>
        <dbReference type="ARBA" id="ARBA00023128"/>
    </source>
</evidence>
<dbReference type="InterPro" id="IPR007741">
    <property type="entry name" value="Ribosomal_mL43/mS25/NADH_DH"/>
</dbReference>
<dbReference type="AlphaFoldDB" id="A0A9W8HL49"/>
<keyword evidence="5" id="KW-0679">Respiratory chain</keyword>